<dbReference type="InterPro" id="IPR023210">
    <property type="entry name" value="NADP_OxRdtase_dom"/>
</dbReference>
<evidence type="ECO:0000256" key="1">
    <source>
        <dbReference type="SAM" id="SignalP"/>
    </source>
</evidence>
<dbReference type="InterPro" id="IPR020471">
    <property type="entry name" value="AKR"/>
</dbReference>
<reference evidence="3 4" key="1">
    <citation type="submission" date="2023-02" db="EMBL/GenBank/DDBJ databases">
        <title>Genome sequence of Lentisphaera profundi SAORIC-696.</title>
        <authorList>
            <person name="Kim e."/>
            <person name="Cho J.-C."/>
            <person name="Choi A."/>
            <person name="Kang I."/>
        </authorList>
    </citation>
    <scope>NUCLEOTIDE SEQUENCE [LARGE SCALE GENOMIC DNA]</scope>
    <source>
        <strain evidence="3 4">SAORIC-696</strain>
    </source>
</reference>
<name>A0ABY7VXH6_9BACT</name>
<accession>A0ABY7VXH6</accession>
<dbReference type="EMBL" id="CP117812">
    <property type="protein sequence ID" value="WDE97557.1"/>
    <property type="molecule type" value="Genomic_DNA"/>
</dbReference>
<organism evidence="3 4">
    <name type="scientific">Lentisphaera profundi</name>
    <dbReference type="NCBI Taxonomy" id="1658616"/>
    <lineage>
        <taxon>Bacteria</taxon>
        <taxon>Pseudomonadati</taxon>
        <taxon>Lentisphaerota</taxon>
        <taxon>Lentisphaeria</taxon>
        <taxon>Lentisphaerales</taxon>
        <taxon>Lentisphaeraceae</taxon>
        <taxon>Lentisphaera</taxon>
    </lineage>
</organism>
<proteinExistence type="predicted"/>
<evidence type="ECO:0000259" key="2">
    <source>
        <dbReference type="Pfam" id="PF00248"/>
    </source>
</evidence>
<dbReference type="InterPro" id="IPR036812">
    <property type="entry name" value="NAD(P)_OxRdtase_dom_sf"/>
</dbReference>
<dbReference type="SUPFAM" id="SSF51430">
    <property type="entry name" value="NAD(P)-linked oxidoreductase"/>
    <property type="match status" value="1"/>
</dbReference>
<feature type="signal peptide" evidence="1">
    <location>
        <begin position="1"/>
        <end position="29"/>
    </location>
</feature>
<feature type="chain" id="PRO_5045622968" evidence="1">
    <location>
        <begin position="30"/>
        <end position="336"/>
    </location>
</feature>
<dbReference type="RefSeq" id="WP_274152020.1">
    <property type="nucleotide sequence ID" value="NZ_CP117812.1"/>
</dbReference>
<dbReference type="PRINTS" id="PR00069">
    <property type="entry name" value="ALDKETRDTASE"/>
</dbReference>
<dbReference type="Gene3D" id="3.20.20.100">
    <property type="entry name" value="NADP-dependent oxidoreductase domain"/>
    <property type="match status" value="1"/>
</dbReference>
<gene>
    <name evidence="3" type="ORF">PQO03_17155</name>
</gene>
<dbReference type="InterPro" id="IPR006311">
    <property type="entry name" value="TAT_signal"/>
</dbReference>
<feature type="domain" description="NADP-dependent oxidoreductase" evidence="2">
    <location>
        <begin position="61"/>
        <end position="318"/>
    </location>
</feature>
<keyword evidence="1" id="KW-0732">Signal</keyword>
<keyword evidence="4" id="KW-1185">Reference proteome</keyword>
<dbReference type="PANTHER" id="PTHR43312">
    <property type="entry name" value="D-THREO-ALDOSE 1-DEHYDROGENASE"/>
    <property type="match status" value="1"/>
</dbReference>
<dbReference type="PANTHER" id="PTHR43312:SF1">
    <property type="entry name" value="NADP-DEPENDENT OXIDOREDUCTASE DOMAIN-CONTAINING PROTEIN"/>
    <property type="match status" value="1"/>
</dbReference>
<dbReference type="Proteomes" id="UP001214250">
    <property type="component" value="Chromosome 2"/>
</dbReference>
<evidence type="ECO:0000313" key="3">
    <source>
        <dbReference type="EMBL" id="WDE97557.1"/>
    </source>
</evidence>
<sequence>MASPYSRRQFLTRSAQLSSALMIAGSAKAYENSSEESDSFGKILARRKLGKTSLNPTIYTVGGWHVGRQSELNAQGIIDNAIKQGIRFFDTANMYQNGGSERHYGKFLTPKYGKHVEIMSKSTAKNGDQLIKHIEQSFESLKVDQIDLFMIHSIASESDVDSRLKNGVLEVLQDYKKQGKIKHIGFSGHRDFKAHQHLLNKKLPDIEACLMPINLADPSYKSFINNTINIMTEQKIGILAMKSLCNGGFFGNGKSGRKYKDVPSVIPDKVSIAQAHHFALSLPISTLVSGVDSPEQINANLKNIWEFKALSKKEQAELIELCRSAAETGKMENFKA</sequence>
<dbReference type="PROSITE" id="PS51318">
    <property type="entry name" value="TAT"/>
    <property type="match status" value="1"/>
</dbReference>
<protein>
    <submittedName>
        <fullName evidence="3">Aldo/keto reductase</fullName>
    </submittedName>
</protein>
<dbReference type="CDD" id="cd19100">
    <property type="entry name" value="AKR_unchar"/>
    <property type="match status" value="1"/>
</dbReference>
<dbReference type="Pfam" id="PF00248">
    <property type="entry name" value="Aldo_ket_red"/>
    <property type="match status" value="1"/>
</dbReference>
<evidence type="ECO:0000313" key="4">
    <source>
        <dbReference type="Proteomes" id="UP001214250"/>
    </source>
</evidence>
<dbReference type="InterPro" id="IPR053135">
    <property type="entry name" value="AKR2_Oxidoreductase"/>
</dbReference>